<dbReference type="EMBL" id="CAGS01000068">
    <property type="protein sequence ID" value="CCF82852.1"/>
    <property type="molecule type" value="Genomic_DNA"/>
</dbReference>
<dbReference type="PANTHER" id="PTHR14969:SF13">
    <property type="entry name" value="AT30094P"/>
    <property type="match status" value="1"/>
</dbReference>
<feature type="region of interest" description="Disordered" evidence="1">
    <location>
        <begin position="1"/>
        <end position="35"/>
    </location>
</feature>
<evidence type="ECO:0000313" key="5">
    <source>
        <dbReference type="Proteomes" id="UP000004221"/>
    </source>
</evidence>
<dbReference type="OrthoDB" id="9789113at2"/>
<reference evidence="4 5" key="1">
    <citation type="journal article" date="2012" name="ISME J.">
        <title>Nitrification expanded: discovery, physiology and genomics of a nitrite-oxidizing bacterium from the phylum Chloroflexi.</title>
        <authorList>
            <person name="Sorokin D.Y."/>
            <person name="Lucker S."/>
            <person name="Vejmelkova D."/>
            <person name="Kostrikina N.A."/>
            <person name="Kleerebezem R."/>
            <person name="Rijpstra W.I."/>
            <person name="Damste J.S."/>
            <person name="Le Paslier D."/>
            <person name="Muyzer G."/>
            <person name="Wagner M."/>
            <person name="van Loosdrecht M.C."/>
            <person name="Daims H."/>
        </authorList>
    </citation>
    <scope>NUCLEOTIDE SEQUENCE [LARGE SCALE GENOMIC DNA]</scope>
    <source>
        <strain evidence="5">none</strain>
    </source>
</reference>
<evidence type="ECO:0000313" key="4">
    <source>
        <dbReference type="EMBL" id="CCF82852.1"/>
    </source>
</evidence>
<dbReference type="Proteomes" id="UP000004221">
    <property type="component" value="Unassembled WGS sequence"/>
</dbReference>
<dbReference type="PANTHER" id="PTHR14969">
    <property type="entry name" value="SPHINGOSINE-1-PHOSPHATE PHOSPHOHYDROLASE"/>
    <property type="match status" value="1"/>
</dbReference>
<name>I4EDU0_9BACT</name>
<keyword evidence="5" id="KW-1185">Reference proteome</keyword>
<gene>
    <name evidence="4" type="ORF">NITHO_160009</name>
</gene>
<protein>
    <submittedName>
        <fullName evidence="4">Phosphoesterase PA-phosphatase related protein</fullName>
    </submittedName>
</protein>
<sequence length="253" mass="28541">MAGALEQIQKTAEDVEPPTKRTKSTEAVRPSNRRRGKSLPPVLAASAFVGYLILLLLLRSNRKIKGDLATTIYLQRREHPWLARSMRWVSWFGFRPQSVVLPASAIGGSWLLGFRLESVFLLLAWASSLASFLTKLVVRRPRPNGPLIRISEAKIRDTSFPSGHTIHYITFWGFAIYLVFTKTRNRFVRWLTVAVIGPLIALVGPSRIYLGHHWLTDVLGSYLFGMAYLLGLISLYRRLRGVAGDGEPDERGR</sequence>
<dbReference type="Gene3D" id="1.20.144.10">
    <property type="entry name" value="Phosphatidic acid phosphatase type 2/haloperoxidase"/>
    <property type="match status" value="1"/>
</dbReference>
<feature type="transmembrane region" description="Helical" evidence="2">
    <location>
        <begin position="218"/>
        <end position="236"/>
    </location>
</feature>
<feature type="compositionally biased region" description="Basic and acidic residues" evidence="1">
    <location>
        <begin position="11"/>
        <end position="26"/>
    </location>
</feature>
<feature type="transmembrane region" description="Helical" evidence="2">
    <location>
        <begin position="39"/>
        <end position="58"/>
    </location>
</feature>
<keyword evidence="2" id="KW-0812">Transmembrane</keyword>
<feature type="transmembrane region" description="Helical" evidence="2">
    <location>
        <begin position="187"/>
        <end position="206"/>
    </location>
</feature>
<accession>I4EDU0</accession>
<dbReference type="Pfam" id="PF01569">
    <property type="entry name" value="PAP2"/>
    <property type="match status" value="1"/>
</dbReference>
<dbReference type="CDD" id="cd03392">
    <property type="entry name" value="PAP2_like_2"/>
    <property type="match status" value="1"/>
</dbReference>
<evidence type="ECO:0000256" key="1">
    <source>
        <dbReference type="SAM" id="MobiDB-lite"/>
    </source>
</evidence>
<dbReference type="RefSeq" id="WP_008475328.1">
    <property type="nucleotide sequence ID" value="NZ_CAGS01000068.1"/>
</dbReference>
<dbReference type="SUPFAM" id="SSF48317">
    <property type="entry name" value="Acid phosphatase/Vanadium-dependent haloperoxidase"/>
    <property type="match status" value="1"/>
</dbReference>
<dbReference type="InterPro" id="IPR036938">
    <property type="entry name" value="PAP2/HPO_sf"/>
</dbReference>
<feature type="transmembrane region" description="Helical" evidence="2">
    <location>
        <begin position="119"/>
        <end position="138"/>
    </location>
</feature>
<dbReference type="SMART" id="SM00014">
    <property type="entry name" value="acidPPc"/>
    <property type="match status" value="1"/>
</dbReference>
<feature type="transmembrane region" description="Helical" evidence="2">
    <location>
        <begin position="158"/>
        <end position="180"/>
    </location>
</feature>
<comment type="caution">
    <text evidence="4">The sequence shown here is derived from an EMBL/GenBank/DDBJ whole genome shotgun (WGS) entry which is preliminary data.</text>
</comment>
<keyword evidence="2" id="KW-1133">Transmembrane helix</keyword>
<feature type="domain" description="Phosphatidic acid phosphatase type 2/haloperoxidase" evidence="3">
    <location>
        <begin position="119"/>
        <end position="233"/>
    </location>
</feature>
<evidence type="ECO:0000256" key="2">
    <source>
        <dbReference type="SAM" id="Phobius"/>
    </source>
</evidence>
<dbReference type="InterPro" id="IPR000326">
    <property type="entry name" value="PAP2/HPO"/>
</dbReference>
<keyword evidence="2" id="KW-0472">Membrane</keyword>
<dbReference type="AlphaFoldDB" id="I4EDU0"/>
<evidence type="ECO:0000259" key="3">
    <source>
        <dbReference type="SMART" id="SM00014"/>
    </source>
</evidence>
<organism evidence="4 5">
    <name type="scientific">Nitrolancea hollandica Lb</name>
    <dbReference type="NCBI Taxonomy" id="1129897"/>
    <lineage>
        <taxon>Bacteria</taxon>
        <taxon>Pseudomonadati</taxon>
        <taxon>Thermomicrobiota</taxon>
        <taxon>Thermomicrobia</taxon>
        <taxon>Sphaerobacterales</taxon>
        <taxon>Sphaerobacterineae</taxon>
        <taxon>Sphaerobacteraceae</taxon>
        <taxon>Nitrolancea</taxon>
    </lineage>
</organism>
<proteinExistence type="predicted"/>